<dbReference type="InterPro" id="IPR036188">
    <property type="entry name" value="FAD/NAD-bd_sf"/>
</dbReference>
<accession>A0A154L3T6</accession>
<feature type="binding site" evidence="8">
    <location>
        <position position="201"/>
    </location>
    <ligand>
        <name>NAD(+)</name>
        <dbReference type="ChEBI" id="CHEBI:57540"/>
    </ligand>
</feature>
<protein>
    <submittedName>
        <fullName evidence="13">Dihydrolipoamide dehydrogenase</fullName>
    </submittedName>
</protein>
<dbReference type="InterPro" id="IPR004099">
    <property type="entry name" value="Pyr_nucl-diS_OxRdtase_dimer"/>
</dbReference>
<evidence type="ECO:0000256" key="2">
    <source>
        <dbReference type="ARBA" id="ARBA00022630"/>
    </source>
</evidence>
<dbReference type="PROSITE" id="PS00076">
    <property type="entry name" value="PYRIDINE_REDOX_1"/>
    <property type="match status" value="1"/>
</dbReference>
<feature type="binding site" evidence="8">
    <location>
        <begin position="141"/>
        <end position="143"/>
    </location>
    <ligand>
        <name>FAD</name>
        <dbReference type="ChEBI" id="CHEBI:57692"/>
    </ligand>
</feature>
<dbReference type="GO" id="GO:0050660">
    <property type="term" value="F:flavin adenine dinucleotide binding"/>
    <property type="evidence" value="ECO:0007669"/>
    <property type="project" value="TreeGrafter"/>
</dbReference>
<dbReference type="Gene3D" id="3.30.390.30">
    <property type="match status" value="1"/>
</dbReference>
<evidence type="ECO:0000256" key="5">
    <source>
        <dbReference type="ARBA" id="ARBA00023002"/>
    </source>
</evidence>
<evidence type="ECO:0000259" key="11">
    <source>
        <dbReference type="Pfam" id="PF02852"/>
    </source>
</evidence>
<dbReference type="PANTHER" id="PTHR43014">
    <property type="entry name" value="MERCURIC REDUCTASE"/>
    <property type="match status" value="1"/>
</dbReference>
<keyword evidence="3 8" id="KW-0274">FAD</keyword>
<dbReference type="PRINTS" id="PR00368">
    <property type="entry name" value="FADPNR"/>
</dbReference>
<dbReference type="EMBL" id="LPVY01000014">
    <property type="protein sequence ID" value="KZB63493.1"/>
    <property type="molecule type" value="Genomic_DNA"/>
</dbReference>
<comment type="cofactor">
    <cofactor evidence="8">
        <name>FAD</name>
        <dbReference type="ChEBI" id="CHEBI:57692"/>
    </cofactor>
    <text evidence="8">Binds 1 FAD per subunit.</text>
</comment>
<keyword evidence="4" id="KW-0521">NADP</keyword>
<keyword evidence="2 10" id="KW-0285">Flavoprotein</keyword>
<dbReference type="PRINTS" id="PR00411">
    <property type="entry name" value="PNDRDTASEI"/>
</dbReference>
<dbReference type="GO" id="GO:0003955">
    <property type="term" value="F:NAD(P)H dehydrogenase (quinone) activity"/>
    <property type="evidence" value="ECO:0007669"/>
    <property type="project" value="TreeGrafter"/>
</dbReference>
<dbReference type="RefSeq" id="WP_062952209.1">
    <property type="nucleotide sequence ID" value="NZ_LPVY01000014.1"/>
</dbReference>
<evidence type="ECO:0000256" key="4">
    <source>
        <dbReference type="ARBA" id="ARBA00022857"/>
    </source>
</evidence>
<dbReference type="Pfam" id="PF07992">
    <property type="entry name" value="Pyr_redox_2"/>
    <property type="match status" value="1"/>
</dbReference>
<sequence>MNEVIKTDICVIGAGSGGLSVAAGAVQMGAGVVLIEKGKMGGDCLNTGCVPSKALLAASHAASNARAASQFGITTGPVLANFAYVMDHVHSVIADIAPHDSVERFEKLGCTVIQAAARFTGLGEVIADGKRVQAKRFVIATGSRAAVPPIDGIADVPFFTNETIFENRTCPDHLIIIGGGPIGLEMAQAYRELGAKVTVIEMFTILPKDDPDLVAVIRDEIETAGISLYEKVKTKRIEPHDDQIRVMIERDGTEITIEGSHLLVATGRKPTVDNLGLDEADVTYSPRGIEVDNRLRTSNRKIFAIGDVTGGLQFTHMAGYDAGIVIRNALFRLPAKIDHSAVPWVTYTSPELAQVGLNETAAREKFGDAIRVVTWDYAENDRARAEARTKGFIKIVTTPKGKILGAGIVGHQAGELIGLWSLAISQKMKIGAIAGMIAPYPTLGEISKRVAGAWYTPSLFSDRTRKIVRFLLKLG</sequence>
<name>A0A154L3T6_9PROT</name>
<dbReference type="Proteomes" id="UP000076335">
    <property type="component" value="Unassembled WGS sequence"/>
</dbReference>
<feature type="binding site" evidence="8">
    <location>
        <position position="267"/>
    </location>
    <ligand>
        <name>NAD(+)</name>
        <dbReference type="ChEBI" id="CHEBI:57540"/>
    </ligand>
</feature>
<keyword evidence="5 10" id="KW-0560">Oxidoreductase</keyword>
<evidence type="ECO:0000313" key="14">
    <source>
        <dbReference type="Proteomes" id="UP000076335"/>
    </source>
</evidence>
<evidence type="ECO:0000256" key="6">
    <source>
        <dbReference type="ARBA" id="ARBA00023157"/>
    </source>
</evidence>
<reference evidence="13 14" key="1">
    <citation type="submission" date="2015-12" db="EMBL/GenBank/DDBJ databases">
        <title>Genome sequence of Thalassospira lucentensis MCCC 1A02072.</title>
        <authorList>
            <person name="Lu L."/>
            <person name="Lai Q."/>
            <person name="Shao Z."/>
            <person name="Qian P."/>
        </authorList>
    </citation>
    <scope>NUCLEOTIDE SEQUENCE [LARGE SCALE GENOMIC DNA]</scope>
    <source>
        <strain evidence="13 14">MCCC 1A02072</strain>
    </source>
</reference>
<dbReference type="OrthoDB" id="9764616at2"/>
<feature type="binding site" evidence="8">
    <location>
        <begin position="178"/>
        <end position="185"/>
    </location>
    <ligand>
        <name>NAD(+)</name>
        <dbReference type="ChEBI" id="CHEBI:57540"/>
    </ligand>
</feature>
<dbReference type="FunFam" id="3.30.390.30:FF:000001">
    <property type="entry name" value="Dihydrolipoyl dehydrogenase"/>
    <property type="match status" value="1"/>
</dbReference>
<feature type="domain" description="Pyridine nucleotide-disulphide oxidoreductase dimerisation" evidence="11">
    <location>
        <begin position="342"/>
        <end position="447"/>
    </location>
</feature>
<gene>
    <name evidence="13" type="ORF">AUP42_20745</name>
</gene>
<keyword evidence="6" id="KW-1015">Disulfide bond</keyword>
<comment type="similarity">
    <text evidence="1 10">Belongs to the class-I pyridine nucleotide-disulfide oxidoreductase family.</text>
</comment>
<evidence type="ECO:0000256" key="10">
    <source>
        <dbReference type="RuleBase" id="RU003691"/>
    </source>
</evidence>
<feature type="domain" description="FAD/NAD(P)-binding" evidence="12">
    <location>
        <begin position="8"/>
        <end position="320"/>
    </location>
</feature>
<proteinExistence type="inferred from homology"/>
<dbReference type="SUPFAM" id="SSF51905">
    <property type="entry name" value="FAD/NAD(P)-binding domain"/>
    <property type="match status" value="1"/>
</dbReference>
<dbReference type="GO" id="GO:0016668">
    <property type="term" value="F:oxidoreductase activity, acting on a sulfur group of donors, NAD(P) as acceptor"/>
    <property type="evidence" value="ECO:0007669"/>
    <property type="project" value="InterPro"/>
</dbReference>
<keyword evidence="8" id="KW-0520">NAD</keyword>
<feature type="disulfide bond" description="Redox-active" evidence="9">
    <location>
        <begin position="44"/>
        <end position="49"/>
    </location>
</feature>
<organism evidence="13 14">
    <name type="scientific">Thalassospira lucentensis</name>
    <dbReference type="NCBI Taxonomy" id="168935"/>
    <lineage>
        <taxon>Bacteria</taxon>
        <taxon>Pseudomonadati</taxon>
        <taxon>Pseudomonadota</taxon>
        <taxon>Alphaproteobacteria</taxon>
        <taxon>Rhodospirillales</taxon>
        <taxon>Thalassospiraceae</taxon>
        <taxon>Thalassospira</taxon>
    </lineage>
</organism>
<keyword evidence="7 10" id="KW-0676">Redox-active center</keyword>
<comment type="caution">
    <text evidence="13">The sequence shown here is derived from an EMBL/GenBank/DDBJ whole genome shotgun (WGS) entry which is preliminary data.</text>
</comment>
<dbReference type="InterPro" id="IPR001100">
    <property type="entry name" value="Pyr_nuc-diS_OxRdtase"/>
</dbReference>
<evidence type="ECO:0000256" key="7">
    <source>
        <dbReference type="ARBA" id="ARBA00023284"/>
    </source>
</evidence>
<evidence type="ECO:0000256" key="3">
    <source>
        <dbReference type="ARBA" id="ARBA00022827"/>
    </source>
</evidence>
<dbReference type="InterPro" id="IPR016156">
    <property type="entry name" value="FAD/NAD-linked_Rdtase_dimer_sf"/>
</dbReference>
<evidence type="ECO:0000256" key="8">
    <source>
        <dbReference type="PIRSR" id="PIRSR000350-3"/>
    </source>
</evidence>
<evidence type="ECO:0000313" key="13">
    <source>
        <dbReference type="EMBL" id="KZB63493.1"/>
    </source>
</evidence>
<dbReference type="InterPro" id="IPR012999">
    <property type="entry name" value="Pyr_OxRdtase_I_AS"/>
</dbReference>
<keyword evidence="8" id="KW-0547">Nucleotide-binding</keyword>
<dbReference type="Pfam" id="PF02852">
    <property type="entry name" value="Pyr_redox_dim"/>
    <property type="match status" value="1"/>
</dbReference>
<dbReference type="SUPFAM" id="SSF55424">
    <property type="entry name" value="FAD/NAD-linked reductases, dimerisation (C-terminal) domain"/>
    <property type="match status" value="1"/>
</dbReference>
<dbReference type="PANTHER" id="PTHR43014:SF4">
    <property type="entry name" value="PYRIDINE NUCLEOTIDE-DISULFIDE OXIDOREDUCTASE RCLA-RELATED"/>
    <property type="match status" value="1"/>
</dbReference>
<evidence type="ECO:0000256" key="1">
    <source>
        <dbReference type="ARBA" id="ARBA00007532"/>
    </source>
</evidence>
<dbReference type="AlphaFoldDB" id="A0A154L3T6"/>
<dbReference type="PIRSF" id="PIRSF000350">
    <property type="entry name" value="Mercury_reductase_MerA"/>
    <property type="match status" value="1"/>
</dbReference>
<evidence type="ECO:0000256" key="9">
    <source>
        <dbReference type="PIRSR" id="PIRSR000350-4"/>
    </source>
</evidence>
<dbReference type="InterPro" id="IPR023753">
    <property type="entry name" value="FAD/NAD-binding_dom"/>
</dbReference>
<feature type="binding site" evidence="8">
    <location>
        <position position="307"/>
    </location>
    <ligand>
        <name>FAD</name>
        <dbReference type="ChEBI" id="CHEBI:57692"/>
    </ligand>
</feature>
<feature type="binding site" evidence="8">
    <location>
        <position position="53"/>
    </location>
    <ligand>
        <name>FAD</name>
        <dbReference type="ChEBI" id="CHEBI:57692"/>
    </ligand>
</feature>
<dbReference type="Gene3D" id="3.50.50.60">
    <property type="entry name" value="FAD/NAD(P)-binding domain"/>
    <property type="match status" value="2"/>
</dbReference>
<evidence type="ECO:0000259" key="12">
    <source>
        <dbReference type="Pfam" id="PF07992"/>
    </source>
</evidence>